<dbReference type="GO" id="GO:0043952">
    <property type="term" value="P:protein transport by the Sec complex"/>
    <property type="evidence" value="ECO:0007669"/>
    <property type="project" value="UniProtKB-UniRule"/>
</dbReference>
<accession>A0A1F5X2W6</accession>
<dbReference type="EMBL" id="MFIE01000026">
    <property type="protein sequence ID" value="OGF82237.1"/>
    <property type="molecule type" value="Genomic_DNA"/>
</dbReference>
<organism evidence="10 11">
    <name type="scientific">Candidatus Giovannonibacteria bacterium RIFCSPLOWO2_01_FULL_46_13</name>
    <dbReference type="NCBI Taxonomy" id="1798352"/>
    <lineage>
        <taxon>Bacteria</taxon>
        <taxon>Candidatus Giovannoniibacteriota</taxon>
    </lineage>
</organism>
<dbReference type="InterPro" id="IPR001901">
    <property type="entry name" value="Translocase_SecE/Sec61-g"/>
</dbReference>
<dbReference type="PANTHER" id="PTHR33910:SF1">
    <property type="entry name" value="PROTEIN TRANSLOCASE SUBUNIT SECE"/>
    <property type="match status" value="1"/>
</dbReference>
<comment type="caution">
    <text evidence="10">The sequence shown here is derived from an EMBL/GenBank/DDBJ whole genome shotgun (WGS) entry which is preliminary data.</text>
</comment>
<evidence type="ECO:0000256" key="8">
    <source>
        <dbReference type="ARBA" id="ARBA00023136"/>
    </source>
</evidence>
<dbReference type="GO" id="GO:0005886">
    <property type="term" value="C:plasma membrane"/>
    <property type="evidence" value="ECO:0007669"/>
    <property type="project" value="UniProtKB-SubCell"/>
</dbReference>
<dbReference type="GO" id="GO:0065002">
    <property type="term" value="P:intracellular protein transmembrane transport"/>
    <property type="evidence" value="ECO:0007669"/>
    <property type="project" value="UniProtKB-UniRule"/>
</dbReference>
<evidence type="ECO:0000256" key="5">
    <source>
        <dbReference type="ARBA" id="ARBA00022927"/>
    </source>
</evidence>
<dbReference type="InterPro" id="IPR038379">
    <property type="entry name" value="SecE_sf"/>
</dbReference>
<comment type="subunit">
    <text evidence="9">Component of the Sec protein translocase complex. Heterotrimer consisting of SecY, SecE and SecG subunits. The heterotrimers can form oligomers, although 1 heterotrimer is thought to be able to translocate proteins. Interacts with the ribosome. Interacts with SecDF, and other proteins may be involved. Interacts with SecA.</text>
</comment>
<evidence type="ECO:0000256" key="2">
    <source>
        <dbReference type="ARBA" id="ARBA00022448"/>
    </source>
</evidence>
<gene>
    <name evidence="9" type="primary">secE</name>
    <name evidence="10" type="ORF">A3B18_01020</name>
</gene>
<keyword evidence="2 9" id="KW-0813">Transport</keyword>
<dbReference type="HAMAP" id="MF_00422">
    <property type="entry name" value="SecE"/>
    <property type="match status" value="1"/>
</dbReference>
<name>A0A1F5X2W6_9BACT</name>
<evidence type="ECO:0000256" key="1">
    <source>
        <dbReference type="ARBA" id="ARBA00004370"/>
    </source>
</evidence>
<comment type="subcellular location">
    <subcellularLocation>
        <location evidence="9">Cell membrane</location>
        <topology evidence="9">Single-pass membrane protein</topology>
    </subcellularLocation>
    <subcellularLocation>
        <location evidence="1">Membrane</location>
    </subcellularLocation>
</comment>
<dbReference type="Gene3D" id="1.20.5.1030">
    <property type="entry name" value="Preprotein translocase secy subunit"/>
    <property type="match status" value="1"/>
</dbReference>
<evidence type="ECO:0000313" key="10">
    <source>
        <dbReference type="EMBL" id="OGF82237.1"/>
    </source>
</evidence>
<keyword evidence="6 9" id="KW-1133">Transmembrane helix</keyword>
<keyword evidence="8 9" id="KW-0472">Membrane</keyword>
<evidence type="ECO:0000313" key="11">
    <source>
        <dbReference type="Proteomes" id="UP000178684"/>
    </source>
</evidence>
<dbReference type="Proteomes" id="UP000178684">
    <property type="component" value="Unassembled WGS sequence"/>
</dbReference>
<keyword evidence="4 9" id="KW-0812">Transmembrane</keyword>
<keyword evidence="3 9" id="KW-1003">Cell membrane</keyword>
<dbReference type="AlphaFoldDB" id="A0A1F5X2W6"/>
<keyword evidence="7 9" id="KW-0811">Translocation</keyword>
<comment type="function">
    <text evidence="9">Essential subunit of the Sec protein translocation channel SecYEG. Clamps together the 2 halves of SecY. May contact the channel plug during translocation.</text>
</comment>
<protein>
    <recommendedName>
        <fullName evidence="9">Protein translocase subunit SecE</fullName>
    </recommendedName>
</protein>
<dbReference type="PANTHER" id="PTHR33910">
    <property type="entry name" value="PROTEIN TRANSLOCASE SUBUNIT SECE"/>
    <property type="match status" value="1"/>
</dbReference>
<evidence type="ECO:0000256" key="4">
    <source>
        <dbReference type="ARBA" id="ARBA00022692"/>
    </source>
</evidence>
<evidence type="ECO:0000256" key="9">
    <source>
        <dbReference type="HAMAP-Rule" id="MF_00422"/>
    </source>
</evidence>
<dbReference type="NCBIfam" id="TIGR00964">
    <property type="entry name" value="secE_bact"/>
    <property type="match status" value="1"/>
</dbReference>
<evidence type="ECO:0000256" key="3">
    <source>
        <dbReference type="ARBA" id="ARBA00022475"/>
    </source>
</evidence>
<dbReference type="Pfam" id="PF00584">
    <property type="entry name" value="SecE"/>
    <property type="match status" value="1"/>
</dbReference>
<dbReference type="InterPro" id="IPR005807">
    <property type="entry name" value="SecE_bac"/>
</dbReference>
<evidence type="ECO:0000256" key="6">
    <source>
        <dbReference type="ARBA" id="ARBA00022989"/>
    </source>
</evidence>
<dbReference type="GO" id="GO:0008320">
    <property type="term" value="F:protein transmembrane transporter activity"/>
    <property type="evidence" value="ECO:0007669"/>
    <property type="project" value="UniProtKB-UniRule"/>
</dbReference>
<dbReference type="GO" id="GO:0009306">
    <property type="term" value="P:protein secretion"/>
    <property type="evidence" value="ECO:0007669"/>
    <property type="project" value="UniProtKB-UniRule"/>
</dbReference>
<comment type="similarity">
    <text evidence="9">Belongs to the SecE/SEC61-gamma family.</text>
</comment>
<keyword evidence="5 9" id="KW-0653">Protein transport</keyword>
<sequence>MNIFEKFTNYLKDTRQEMRHVNWPTRQNTVRFTLLVIGASIILAAFLGLLDIVFQYLLNNFVL</sequence>
<reference evidence="10 11" key="1">
    <citation type="journal article" date="2016" name="Nat. Commun.">
        <title>Thousands of microbial genomes shed light on interconnected biogeochemical processes in an aquifer system.</title>
        <authorList>
            <person name="Anantharaman K."/>
            <person name="Brown C.T."/>
            <person name="Hug L.A."/>
            <person name="Sharon I."/>
            <person name="Castelle C.J."/>
            <person name="Probst A.J."/>
            <person name="Thomas B.C."/>
            <person name="Singh A."/>
            <person name="Wilkins M.J."/>
            <person name="Karaoz U."/>
            <person name="Brodie E.L."/>
            <person name="Williams K.H."/>
            <person name="Hubbard S.S."/>
            <person name="Banfield J.F."/>
        </authorList>
    </citation>
    <scope>NUCLEOTIDE SEQUENCE [LARGE SCALE GENOMIC DNA]</scope>
</reference>
<evidence type="ECO:0000256" key="7">
    <source>
        <dbReference type="ARBA" id="ARBA00023010"/>
    </source>
</evidence>
<feature type="transmembrane region" description="Helical" evidence="9">
    <location>
        <begin position="32"/>
        <end position="58"/>
    </location>
</feature>
<dbReference type="GO" id="GO:0006605">
    <property type="term" value="P:protein targeting"/>
    <property type="evidence" value="ECO:0007669"/>
    <property type="project" value="UniProtKB-UniRule"/>
</dbReference>
<proteinExistence type="inferred from homology"/>